<dbReference type="CDD" id="cd03704">
    <property type="entry name" value="eRF3_C_III"/>
    <property type="match status" value="1"/>
</dbReference>
<evidence type="ECO:0000256" key="1">
    <source>
        <dbReference type="ARBA" id="ARBA00004496"/>
    </source>
</evidence>
<dbReference type="InterPro" id="IPR009001">
    <property type="entry name" value="Transl_elong_EF1A/Init_IF2_C"/>
</dbReference>
<comment type="subcellular location">
    <subcellularLocation>
        <location evidence="1">Cytoplasm</location>
    </subcellularLocation>
</comment>
<dbReference type="InterPro" id="IPR050100">
    <property type="entry name" value="TRAFAC_GTPase_members"/>
</dbReference>
<dbReference type="Gene3D" id="2.40.30.10">
    <property type="entry name" value="Translation factors"/>
    <property type="match status" value="1"/>
</dbReference>
<evidence type="ECO:0000313" key="6">
    <source>
        <dbReference type="EnsemblMetazoa" id="AMAM011807-PA"/>
    </source>
</evidence>
<keyword evidence="2" id="KW-0547">Nucleotide-binding</keyword>
<dbReference type="Pfam" id="PF22594">
    <property type="entry name" value="GTP-eEF1A_C"/>
    <property type="match status" value="1"/>
</dbReference>
<keyword evidence="7" id="KW-1185">Reference proteome</keyword>
<dbReference type="EnsemblMetazoa" id="AMAM011807-RA">
    <property type="protein sequence ID" value="AMAM011807-PA"/>
    <property type="gene ID" value="AMAM011807"/>
</dbReference>
<evidence type="ECO:0000256" key="3">
    <source>
        <dbReference type="ARBA" id="ARBA00022917"/>
    </source>
</evidence>
<protein>
    <submittedName>
        <fullName evidence="6">GTP_EFTU_D3 domain-containing protein</fullName>
    </submittedName>
</protein>
<accession>A0A182SR86</accession>
<name>A0A182SR86_9DIPT</name>
<dbReference type="GO" id="GO:0005525">
    <property type="term" value="F:GTP binding"/>
    <property type="evidence" value="ECO:0007669"/>
    <property type="project" value="UniProtKB-KW"/>
</dbReference>
<evidence type="ECO:0000313" key="7">
    <source>
        <dbReference type="Proteomes" id="UP000075901"/>
    </source>
</evidence>
<dbReference type="GO" id="GO:0006415">
    <property type="term" value="P:translational termination"/>
    <property type="evidence" value="ECO:0007669"/>
    <property type="project" value="UniProtKB-ARBA"/>
</dbReference>
<dbReference type="InterPro" id="IPR054696">
    <property type="entry name" value="GTP-eEF1A_C"/>
</dbReference>
<dbReference type="VEuPathDB" id="VectorBase:AMAM011807"/>
<dbReference type="FunFam" id="2.40.30.10:FF:000017">
    <property type="entry name" value="Eukaryotic peptide chain release factor GTP-binding subunit"/>
    <property type="match status" value="1"/>
</dbReference>
<keyword evidence="4" id="KW-0342">GTP-binding</keyword>
<reference evidence="6" key="2">
    <citation type="submission" date="2020-05" db="UniProtKB">
        <authorList>
            <consortium name="EnsemblMetazoa"/>
        </authorList>
    </citation>
    <scope>IDENTIFICATION</scope>
    <source>
        <strain evidence="6">maculatus3</strain>
    </source>
</reference>
<dbReference type="GO" id="GO:0003924">
    <property type="term" value="F:GTPase activity"/>
    <property type="evidence" value="ECO:0007669"/>
    <property type="project" value="UniProtKB-ARBA"/>
</dbReference>
<dbReference type="SUPFAM" id="SSF50465">
    <property type="entry name" value="EF-Tu/eEF-1alpha/eIF2-gamma C-terminal domain"/>
    <property type="match status" value="1"/>
</dbReference>
<feature type="domain" description="GTP-eEF1A C-terminal" evidence="5">
    <location>
        <begin position="27"/>
        <end position="125"/>
    </location>
</feature>
<evidence type="ECO:0000256" key="2">
    <source>
        <dbReference type="ARBA" id="ARBA00022741"/>
    </source>
</evidence>
<evidence type="ECO:0000256" key="4">
    <source>
        <dbReference type="ARBA" id="ARBA00023134"/>
    </source>
</evidence>
<proteinExistence type="predicted"/>
<organism evidence="6 7">
    <name type="scientific">Anopheles maculatus</name>
    <dbReference type="NCBI Taxonomy" id="74869"/>
    <lineage>
        <taxon>Eukaryota</taxon>
        <taxon>Metazoa</taxon>
        <taxon>Ecdysozoa</taxon>
        <taxon>Arthropoda</taxon>
        <taxon>Hexapoda</taxon>
        <taxon>Insecta</taxon>
        <taxon>Pterygota</taxon>
        <taxon>Neoptera</taxon>
        <taxon>Endopterygota</taxon>
        <taxon>Diptera</taxon>
        <taxon>Nematocera</taxon>
        <taxon>Culicoidea</taxon>
        <taxon>Culicidae</taxon>
        <taxon>Anophelinae</taxon>
        <taxon>Anopheles</taxon>
        <taxon>Anopheles maculatus group</taxon>
    </lineage>
</organism>
<dbReference type="GO" id="GO:0005737">
    <property type="term" value="C:cytoplasm"/>
    <property type="evidence" value="ECO:0007669"/>
    <property type="project" value="UniProtKB-SubCell"/>
</dbReference>
<sequence>QGIEEEDVSPGFVLCDASNPIKTGKIFDAQVVILEHKSIICAGYSAVMHIHCAAEEITVKALICLVDKKTGEKSKTRPRFVKQDQVAIMRIECSGLICLEQFKLFPQMGRFTLRDENKTIAIGKVLKVVE</sequence>
<keyword evidence="3" id="KW-0648">Protein biosynthesis</keyword>
<dbReference type="PANTHER" id="PTHR23115">
    <property type="entry name" value="TRANSLATION FACTOR"/>
    <property type="match status" value="1"/>
</dbReference>
<reference evidence="7" key="1">
    <citation type="submission" date="2013-09" db="EMBL/GenBank/DDBJ databases">
        <title>The Genome Sequence of Anopheles maculatus species B.</title>
        <authorList>
            <consortium name="The Broad Institute Genomics Platform"/>
            <person name="Neafsey D.E."/>
            <person name="Besansky N."/>
            <person name="Howell P."/>
            <person name="Walton C."/>
            <person name="Young S.K."/>
            <person name="Zeng Q."/>
            <person name="Gargeya S."/>
            <person name="Fitzgerald M."/>
            <person name="Haas B."/>
            <person name="Abouelleil A."/>
            <person name="Allen A.W."/>
            <person name="Alvarado L."/>
            <person name="Arachchi H.M."/>
            <person name="Berlin A.M."/>
            <person name="Chapman S.B."/>
            <person name="Gainer-Dewar J."/>
            <person name="Goldberg J."/>
            <person name="Griggs A."/>
            <person name="Gujja S."/>
            <person name="Hansen M."/>
            <person name="Howarth C."/>
            <person name="Imamovic A."/>
            <person name="Ireland A."/>
            <person name="Larimer J."/>
            <person name="McCowan C."/>
            <person name="Murphy C."/>
            <person name="Pearson M."/>
            <person name="Poon T.W."/>
            <person name="Priest M."/>
            <person name="Roberts A."/>
            <person name="Saif S."/>
            <person name="Shea T."/>
            <person name="Sisk P."/>
            <person name="Sykes S."/>
            <person name="Wortman J."/>
            <person name="Nusbaum C."/>
            <person name="Birren B."/>
        </authorList>
    </citation>
    <scope>NUCLEOTIDE SEQUENCE [LARGE SCALE GENOMIC DNA]</scope>
    <source>
        <strain evidence="7">maculatus3</strain>
    </source>
</reference>
<evidence type="ECO:0000259" key="5">
    <source>
        <dbReference type="Pfam" id="PF22594"/>
    </source>
</evidence>
<dbReference type="Proteomes" id="UP000075901">
    <property type="component" value="Unassembled WGS sequence"/>
</dbReference>
<dbReference type="AlphaFoldDB" id="A0A182SR86"/>